<name>A0ABD5X4P5_9EURY</name>
<protein>
    <submittedName>
        <fullName evidence="5">Class I adenylate-forming enzyme family protein</fullName>
    </submittedName>
</protein>
<feature type="domain" description="AMP-binding enzyme C-terminal" evidence="4">
    <location>
        <begin position="416"/>
        <end position="486"/>
    </location>
</feature>
<organism evidence="5 6">
    <name type="scientific">Halovenus rubra</name>
    <dbReference type="NCBI Taxonomy" id="869890"/>
    <lineage>
        <taxon>Archaea</taxon>
        <taxon>Methanobacteriati</taxon>
        <taxon>Methanobacteriota</taxon>
        <taxon>Stenosarchaea group</taxon>
        <taxon>Halobacteria</taxon>
        <taxon>Halobacteriales</taxon>
        <taxon>Haloarculaceae</taxon>
        <taxon>Halovenus</taxon>
    </lineage>
</organism>
<comment type="caution">
    <text evidence="5">The sequence shown here is derived from an EMBL/GenBank/DDBJ whole genome shotgun (WGS) entry which is preliminary data.</text>
</comment>
<dbReference type="Gene3D" id="3.30.300.30">
    <property type="match status" value="1"/>
</dbReference>
<dbReference type="Pfam" id="PF00501">
    <property type="entry name" value="AMP-binding"/>
    <property type="match status" value="1"/>
</dbReference>
<evidence type="ECO:0000259" key="4">
    <source>
        <dbReference type="Pfam" id="PF13193"/>
    </source>
</evidence>
<evidence type="ECO:0000313" key="6">
    <source>
        <dbReference type="Proteomes" id="UP001596414"/>
    </source>
</evidence>
<dbReference type="InterPro" id="IPR045851">
    <property type="entry name" value="AMP-bd_C_sf"/>
</dbReference>
<dbReference type="Pfam" id="PF13193">
    <property type="entry name" value="AMP-binding_C"/>
    <property type="match status" value="1"/>
</dbReference>
<dbReference type="AlphaFoldDB" id="A0ABD5X4P5"/>
<proteinExistence type="inferred from homology"/>
<dbReference type="PROSITE" id="PS00455">
    <property type="entry name" value="AMP_BINDING"/>
    <property type="match status" value="1"/>
</dbReference>
<dbReference type="RefSeq" id="WP_267638252.1">
    <property type="nucleotide sequence ID" value="NZ_JAODIY010000013.1"/>
</dbReference>
<dbReference type="Gene3D" id="3.40.50.12780">
    <property type="entry name" value="N-terminal domain of ligase-like"/>
    <property type="match status" value="1"/>
</dbReference>
<dbReference type="InterPro" id="IPR042099">
    <property type="entry name" value="ANL_N_sf"/>
</dbReference>
<dbReference type="GO" id="GO:0016874">
    <property type="term" value="F:ligase activity"/>
    <property type="evidence" value="ECO:0007669"/>
    <property type="project" value="UniProtKB-KW"/>
</dbReference>
<keyword evidence="2" id="KW-0436">Ligase</keyword>
<dbReference type="PANTHER" id="PTHR43201:SF5">
    <property type="entry name" value="MEDIUM-CHAIN ACYL-COA LIGASE ACSF2, MITOCHONDRIAL"/>
    <property type="match status" value="1"/>
</dbReference>
<sequence length="498" mass="53632">MSRYTPDKWPARSPLFDRCAATPNRAAVIAPQDTECLTYADLAKQVSHVADGLWQFAQEHGLVGDQLRVGYLFQPGIPFVTTLYALWEVGWTAVGIQQTLTADETETHAAIAGVDMLVVGAGSQTVPDAIDCPTVTADSLIQHTPAATVDQRPAQWERDETALILFTSGTTGRPKAVRLTLGNLVASATASAFRFGLDARDRWLCCLPVSHMGGLAPAVRTVCYGTTLVLQPEFDPSATATVLNDRQITQVSLVPTQLKRLLEHGWRPSTSLDTVLLGGAPTTEELLTRANEAEVPVYTTYGMTETASGISVARPAQQERYPGTVGQPLVGTTVTILNDRTPAAPGVEGEIVVDGPTVTPGYLDEAATESRFSEYGFHTGDLGYQDEAGRLWVNGRVDDVINTGGELVSPAGVVDVLLSLETVADAAVVGVPDEKWGERVSAIVVPAEGTDTTEQRLRERCRDNLAPYKVPKLIQFEERVPRTASGTVDREAVRRQLE</sequence>
<dbReference type="InterPro" id="IPR000873">
    <property type="entry name" value="AMP-dep_synth/lig_dom"/>
</dbReference>
<feature type="domain" description="AMP-dependent synthetase/ligase" evidence="3">
    <location>
        <begin position="17"/>
        <end position="363"/>
    </location>
</feature>
<evidence type="ECO:0000259" key="3">
    <source>
        <dbReference type="Pfam" id="PF00501"/>
    </source>
</evidence>
<evidence type="ECO:0000313" key="5">
    <source>
        <dbReference type="EMBL" id="MFC7124977.1"/>
    </source>
</evidence>
<dbReference type="InterPro" id="IPR020845">
    <property type="entry name" value="AMP-binding_CS"/>
</dbReference>
<evidence type="ECO:0000256" key="1">
    <source>
        <dbReference type="ARBA" id="ARBA00006432"/>
    </source>
</evidence>
<dbReference type="InterPro" id="IPR025110">
    <property type="entry name" value="AMP-bd_C"/>
</dbReference>
<comment type="similarity">
    <text evidence="1">Belongs to the ATP-dependent AMP-binding enzyme family.</text>
</comment>
<evidence type="ECO:0000256" key="2">
    <source>
        <dbReference type="ARBA" id="ARBA00022598"/>
    </source>
</evidence>
<dbReference type="EMBL" id="JBHSZQ010000002">
    <property type="protein sequence ID" value="MFC7124977.1"/>
    <property type="molecule type" value="Genomic_DNA"/>
</dbReference>
<dbReference type="Proteomes" id="UP001596414">
    <property type="component" value="Unassembled WGS sequence"/>
</dbReference>
<reference evidence="5 6" key="1">
    <citation type="journal article" date="2014" name="Int. J. Syst. Evol. Microbiol.">
        <title>Complete genome sequence of Corynebacterium casei LMG S-19264T (=DSM 44701T), isolated from a smear-ripened cheese.</title>
        <authorList>
            <consortium name="US DOE Joint Genome Institute (JGI-PGF)"/>
            <person name="Walter F."/>
            <person name="Albersmeier A."/>
            <person name="Kalinowski J."/>
            <person name="Ruckert C."/>
        </authorList>
    </citation>
    <scope>NUCLEOTIDE SEQUENCE [LARGE SCALE GENOMIC DNA]</scope>
    <source>
        <strain evidence="5 6">CGMCC 4.7215</strain>
    </source>
</reference>
<gene>
    <name evidence="5" type="ORF">ACFQJ7_02840</name>
</gene>
<accession>A0ABD5X4P5</accession>
<dbReference type="PANTHER" id="PTHR43201">
    <property type="entry name" value="ACYL-COA SYNTHETASE"/>
    <property type="match status" value="1"/>
</dbReference>
<dbReference type="SUPFAM" id="SSF56801">
    <property type="entry name" value="Acetyl-CoA synthetase-like"/>
    <property type="match status" value="1"/>
</dbReference>